<dbReference type="CDD" id="cd06170">
    <property type="entry name" value="LuxR_C_like"/>
    <property type="match status" value="1"/>
</dbReference>
<dbReference type="PROSITE" id="PS50043">
    <property type="entry name" value="HTH_LUXR_2"/>
    <property type="match status" value="1"/>
</dbReference>
<dbReference type="PANTHER" id="PTHR44688">
    <property type="entry name" value="DNA-BINDING TRANSCRIPTIONAL ACTIVATOR DEVR_DOSR"/>
    <property type="match status" value="1"/>
</dbReference>
<dbReference type="InterPro" id="IPR016032">
    <property type="entry name" value="Sig_transdc_resp-reg_C-effctor"/>
</dbReference>
<dbReference type="SUPFAM" id="SSF46894">
    <property type="entry name" value="C-terminal effector domain of the bipartite response regulators"/>
    <property type="match status" value="1"/>
</dbReference>
<evidence type="ECO:0000256" key="1">
    <source>
        <dbReference type="ARBA" id="ARBA00023015"/>
    </source>
</evidence>
<evidence type="ECO:0000256" key="3">
    <source>
        <dbReference type="ARBA" id="ARBA00023163"/>
    </source>
</evidence>
<keyword evidence="2" id="KW-0238">DNA-binding</keyword>
<dbReference type="RefSeq" id="WP_127026916.1">
    <property type="nucleotide sequence ID" value="NZ_RYFG02000084.1"/>
</dbReference>
<organism evidence="5 6">
    <name type="scientific">Candidatus Methylobacter oryzae</name>
    <dbReference type="NCBI Taxonomy" id="2497749"/>
    <lineage>
        <taxon>Bacteria</taxon>
        <taxon>Pseudomonadati</taxon>
        <taxon>Pseudomonadota</taxon>
        <taxon>Gammaproteobacteria</taxon>
        <taxon>Methylococcales</taxon>
        <taxon>Methylococcaceae</taxon>
        <taxon>Methylobacter</taxon>
    </lineage>
</organism>
<protein>
    <submittedName>
        <fullName evidence="5">Helix-turn-helix transcriptional regulator</fullName>
    </submittedName>
</protein>
<dbReference type="Pfam" id="PF00196">
    <property type="entry name" value="GerE"/>
    <property type="match status" value="1"/>
</dbReference>
<proteinExistence type="predicted"/>
<keyword evidence="3" id="KW-0804">Transcription</keyword>
<reference evidence="5 6" key="1">
    <citation type="journal article" date="2019" name="Antonie Van Leeuwenhoek">
        <title>Description of 'Ca. Methylobacter oryzae' KRF1, a novel species from the environmentally important Methylobacter clade 2.</title>
        <authorList>
            <person name="Khatri K."/>
            <person name="Mohite J.A."/>
            <person name="Pandit P.S."/>
            <person name="Bahulikar R."/>
            <person name="Rahalkar M.C."/>
        </authorList>
    </citation>
    <scope>NUCLEOTIDE SEQUENCE [LARGE SCALE GENOMIC DNA]</scope>
    <source>
        <strain evidence="5 6">KRF1</strain>
    </source>
</reference>
<accession>A0ABY3CB85</accession>
<dbReference type="Gene3D" id="1.10.10.10">
    <property type="entry name" value="Winged helix-like DNA-binding domain superfamily/Winged helix DNA-binding domain"/>
    <property type="match status" value="1"/>
</dbReference>
<gene>
    <name evidence="5" type="ORF">EKO24_008935</name>
</gene>
<dbReference type="PANTHER" id="PTHR44688:SF16">
    <property type="entry name" value="DNA-BINDING TRANSCRIPTIONAL ACTIVATOR DEVR_DOSR"/>
    <property type="match status" value="1"/>
</dbReference>
<evidence type="ECO:0000313" key="5">
    <source>
        <dbReference type="EMBL" id="TRW96129.1"/>
    </source>
</evidence>
<sequence>MTANRSDAIYDLWDKLADFDASRSDEALLQFMENLCALVGARDVSWMGAVCMDTSFPGDPIKGWRPHAIRRLHPSPHIDTAIQEQTKKMEYGDVDENIIRNLDGVGTFRANRLRDLVGPEWFEGDYYRRYYLGIGTADAVWVASPVNHDAESWFGIFRSADQPPFSESERDEIAGILRGIKWFQKQLMLSHGLVIAKVPLTPTERRVLHLLLTGLPEKLIADQLERSYHTTHEQVTSIYRKFGVKTRAALMALWLGQSS</sequence>
<name>A0ABY3CB85_9GAMM</name>
<dbReference type="SMART" id="SM00421">
    <property type="entry name" value="HTH_LUXR"/>
    <property type="match status" value="1"/>
</dbReference>
<feature type="domain" description="HTH luxR-type" evidence="4">
    <location>
        <begin position="193"/>
        <end position="258"/>
    </location>
</feature>
<keyword evidence="1" id="KW-0805">Transcription regulation</keyword>
<comment type="caution">
    <text evidence="5">The sequence shown here is derived from an EMBL/GenBank/DDBJ whole genome shotgun (WGS) entry which is preliminary data.</text>
</comment>
<dbReference type="Proteomes" id="UP000733744">
    <property type="component" value="Unassembled WGS sequence"/>
</dbReference>
<evidence type="ECO:0000259" key="4">
    <source>
        <dbReference type="PROSITE" id="PS50043"/>
    </source>
</evidence>
<dbReference type="InterPro" id="IPR000792">
    <property type="entry name" value="Tscrpt_reg_LuxR_C"/>
</dbReference>
<dbReference type="EMBL" id="RYFG02000084">
    <property type="protein sequence ID" value="TRW96129.1"/>
    <property type="molecule type" value="Genomic_DNA"/>
</dbReference>
<evidence type="ECO:0000313" key="6">
    <source>
        <dbReference type="Proteomes" id="UP000733744"/>
    </source>
</evidence>
<dbReference type="InterPro" id="IPR036388">
    <property type="entry name" value="WH-like_DNA-bd_sf"/>
</dbReference>
<evidence type="ECO:0000256" key="2">
    <source>
        <dbReference type="ARBA" id="ARBA00023125"/>
    </source>
</evidence>
<keyword evidence="6" id="KW-1185">Reference proteome</keyword>